<accession>A0A6H0XPU5</accession>
<dbReference type="OrthoDB" id="5420402at2759"/>
<protein>
    <submittedName>
        <fullName evidence="1">Uncharacterized protein</fullName>
    </submittedName>
</protein>
<dbReference type="Proteomes" id="UP000503462">
    <property type="component" value="Chromosome 2"/>
</dbReference>
<sequence>MMRGCATRSILRAPPWDKDIPKLVRSYVHQFLHRLQFGPEPPHIPPPLDPVSKMLQDQFLALEPFASMTADLRSRTTLAIQIPAWLMSSPYACNLLEAADATFDRVVGLESPSSAAYTALGYELCRVSHDAFDCTGPGRLATIEYDGQFAIASTTKTPTGALDHFHTQYTISRSSDPLELSEWVNSFLSRFTPDMITLAGTHTNKGTFEEALALSKAAGRFVSHDSIDAQAIMVVGAAQVAKDALENHPSDCGEFDECLAIRAEADRLAGEYVYTRPTRWPATNSRHWKRWQEHLDPATEYFPSMPFILGFNPPEL</sequence>
<evidence type="ECO:0000313" key="2">
    <source>
        <dbReference type="Proteomes" id="UP000503462"/>
    </source>
</evidence>
<keyword evidence="2" id="KW-1185">Reference proteome</keyword>
<reference evidence="1 2" key="1">
    <citation type="journal article" date="2016" name="Sci. Rep.">
        <title>Peltaster fructicola genome reveals evolution from an invasive phytopathogen to an ectophytic parasite.</title>
        <authorList>
            <person name="Xu C."/>
            <person name="Chen H."/>
            <person name="Gleason M.L."/>
            <person name="Xu J.R."/>
            <person name="Liu H."/>
            <person name="Zhang R."/>
            <person name="Sun G."/>
        </authorList>
    </citation>
    <scope>NUCLEOTIDE SEQUENCE [LARGE SCALE GENOMIC DNA]</scope>
    <source>
        <strain evidence="1 2">LNHT1506</strain>
    </source>
</reference>
<name>A0A6H0XPU5_9PEZI</name>
<dbReference type="AlphaFoldDB" id="A0A6H0XPU5"/>
<proteinExistence type="predicted"/>
<organism evidence="1 2">
    <name type="scientific">Peltaster fructicola</name>
    <dbReference type="NCBI Taxonomy" id="286661"/>
    <lineage>
        <taxon>Eukaryota</taxon>
        <taxon>Fungi</taxon>
        <taxon>Dikarya</taxon>
        <taxon>Ascomycota</taxon>
        <taxon>Pezizomycotina</taxon>
        <taxon>Dothideomycetes</taxon>
        <taxon>Dothideomycetes incertae sedis</taxon>
        <taxon>Peltaster</taxon>
    </lineage>
</organism>
<dbReference type="EMBL" id="CP051140">
    <property type="protein sequence ID" value="QIW96753.1"/>
    <property type="molecule type" value="Genomic_DNA"/>
</dbReference>
<gene>
    <name evidence="1" type="ORF">AMS68_002271</name>
</gene>
<evidence type="ECO:0000313" key="1">
    <source>
        <dbReference type="EMBL" id="QIW96753.1"/>
    </source>
</evidence>